<name>A0ABZ1E6I2_9RHOB</name>
<evidence type="ECO:0000259" key="2">
    <source>
        <dbReference type="SMART" id="SM00470"/>
    </source>
</evidence>
<feature type="region of interest" description="Disordered" evidence="1">
    <location>
        <begin position="295"/>
        <end position="323"/>
    </location>
</feature>
<proteinExistence type="predicted"/>
<protein>
    <submittedName>
        <fullName evidence="3">ParB/RepB/Spo0J family partition protein</fullName>
    </submittedName>
</protein>
<dbReference type="SMART" id="SM00470">
    <property type="entry name" value="ParB"/>
    <property type="match status" value="1"/>
</dbReference>
<feature type="region of interest" description="Disordered" evidence="1">
    <location>
        <begin position="40"/>
        <end position="67"/>
    </location>
</feature>
<dbReference type="Proteomes" id="UP001623290">
    <property type="component" value="Plasmid unnamed2"/>
</dbReference>
<evidence type="ECO:0000313" key="4">
    <source>
        <dbReference type="Proteomes" id="UP001623290"/>
    </source>
</evidence>
<organism evidence="3 4">
    <name type="scientific">Thioclava litoralis</name>
    <dbReference type="NCBI Taxonomy" id="3076557"/>
    <lineage>
        <taxon>Bacteria</taxon>
        <taxon>Pseudomonadati</taxon>
        <taxon>Pseudomonadota</taxon>
        <taxon>Alphaproteobacteria</taxon>
        <taxon>Rhodobacterales</taxon>
        <taxon>Paracoccaceae</taxon>
        <taxon>Thioclava</taxon>
    </lineage>
</organism>
<dbReference type="SUPFAM" id="SSF110849">
    <property type="entry name" value="ParB/Sulfiredoxin"/>
    <property type="match status" value="1"/>
</dbReference>
<dbReference type="InterPro" id="IPR003115">
    <property type="entry name" value="ParB_N"/>
</dbReference>
<feature type="domain" description="ParB-like N-terminal" evidence="2">
    <location>
        <begin position="79"/>
        <end position="182"/>
    </location>
</feature>
<dbReference type="InterPro" id="IPR036086">
    <property type="entry name" value="ParB/Sulfiredoxin_sf"/>
</dbReference>
<evidence type="ECO:0000256" key="1">
    <source>
        <dbReference type="SAM" id="MobiDB-lite"/>
    </source>
</evidence>
<dbReference type="PANTHER" id="PTHR33375">
    <property type="entry name" value="CHROMOSOME-PARTITIONING PROTEIN PARB-RELATED"/>
    <property type="match status" value="1"/>
</dbReference>
<geneLocation type="plasmid" evidence="3 4">
    <name>unnamed2</name>
</geneLocation>
<reference evidence="3 4" key="1">
    <citation type="submission" date="2023-09" db="EMBL/GenBank/DDBJ databases">
        <title>Thioclava shenzhenensis sp. nov., a multidrug resistant bacteria-antagonizing species isolated from coastal seawater.</title>
        <authorList>
            <person name="Long M."/>
        </authorList>
    </citation>
    <scope>NUCLEOTIDE SEQUENCE [LARGE SCALE GENOMIC DNA]</scope>
    <source>
        <strain evidence="3 4">FTW29</strain>
        <plasmid evidence="3 4">unnamed2</plasmid>
    </source>
</reference>
<dbReference type="Pfam" id="PF02195">
    <property type="entry name" value="ParB_N"/>
    <property type="match status" value="1"/>
</dbReference>
<dbReference type="InterPro" id="IPR050336">
    <property type="entry name" value="Chromosome_partition/occlusion"/>
</dbReference>
<dbReference type="PANTHER" id="PTHR33375:SF1">
    <property type="entry name" value="CHROMOSOME-PARTITIONING PROTEIN PARB-RELATED"/>
    <property type="match status" value="1"/>
</dbReference>
<dbReference type="Gene3D" id="3.90.1530.30">
    <property type="match status" value="1"/>
</dbReference>
<dbReference type="EMBL" id="CP135445">
    <property type="protein sequence ID" value="WRY35745.1"/>
    <property type="molecule type" value="Genomic_DNA"/>
</dbReference>
<evidence type="ECO:0000313" key="3">
    <source>
        <dbReference type="EMBL" id="WRY35745.1"/>
    </source>
</evidence>
<feature type="compositionally biased region" description="Basic and acidic residues" evidence="1">
    <location>
        <begin position="50"/>
        <end position="67"/>
    </location>
</feature>
<accession>A0ABZ1E6I2</accession>
<feature type="compositionally biased region" description="Basic and acidic residues" evidence="1">
    <location>
        <begin position="311"/>
        <end position="321"/>
    </location>
</feature>
<dbReference type="RefSeq" id="WP_330629488.1">
    <property type="nucleotide sequence ID" value="NZ_CP135445.1"/>
</dbReference>
<gene>
    <name evidence="3" type="ORF">RPE78_16055</name>
</gene>
<keyword evidence="3" id="KW-0614">Plasmid</keyword>
<sequence length="366" mass="40457">MAKRRKLIAPSADDLSRLEDEFRRETSSRAFTAAPIAQVAAETASSYDPRPAEDRERAARDRNDAESFRQKTEAGLVMLEIPLAEIDADALVRDRVVLDAEDMQELQMSIAANGLRLPVEVYPLAEDGRGFRYGLLSGYRRLRAVQALQELTDKPQYATIRAVLRDPEAMGGTFAAMIEENEIRANLSHFERGRIAVIASQQGAFINVEAAVDALFPMASKGKRSKIRSFALIFEELGDMLRFPEMMKERDGLKLAAALRGGAEARLRDLLAQREPESAADEAEMVQEALAQLEPVEADPARGGRPKKPAPRAEKAREVRKLTSGVTLRSVPEQSGWSIRIEGGPVDGEMVDALLAKLAYWLESPQ</sequence>
<keyword evidence="4" id="KW-1185">Reference proteome</keyword>